<dbReference type="Gene3D" id="1.10.3730.20">
    <property type="match status" value="1"/>
</dbReference>
<feature type="transmembrane region" description="Helical" evidence="10">
    <location>
        <begin position="62"/>
        <end position="82"/>
    </location>
</feature>
<comment type="similarity">
    <text evidence="7">Belongs to the drug/metabolite transporter (DMT) superfamily. Small multidrug resistance (SMR) (TC 2.A.7.1) family. Gdx/SugE subfamily.</text>
</comment>
<evidence type="ECO:0000256" key="4">
    <source>
        <dbReference type="ARBA" id="ARBA00022692"/>
    </source>
</evidence>
<evidence type="ECO:0000256" key="6">
    <source>
        <dbReference type="ARBA" id="ARBA00023136"/>
    </source>
</evidence>
<dbReference type="PANTHER" id="PTHR30561">
    <property type="entry name" value="SMR FAMILY PROTON-DEPENDENT DRUG EFFLUX TRANSPORTER SUGE"/>
    <property type="match status" value="1"/>
</dbReference>
<protein>
    <recommendedName>
        <fullName evidence="8">Guanidinium exporter</fullName>
    </recommendedName>
</protein>
<dbReference type="PANTHER" id="PTHR30561:SF0">
    <property type="entry name" value="GUANIDINIUM EXPORTER"/>
    <property type="match status" value="1"/>
</dbReference>
<evidence type="ECO:0000256" key="8">
    <source>
        <dbReference type="ARBA" id="ARBA00039168"/>
    </source>
</evidence>
<evidence type="ECO:0000256" key="7">
    <source>
        <dbReference type="ARBA" id="ARBA00038151"/>
    </source>
</evidence>
<evidence type="ECO:0000256" key="5">
    <source>
        <dbReference type="ARBA" id="ARBA00022989"/>
    </source>
</evidence>
<dbReference type="InterPro" id="IPR045324">
    <property type="entry name" value="Small_multidrug_res"/>
</dbReference>
<comment type="caution">
    <text evidence="11">The sequence shown here is derived from an EMBL/GenBank/DDBJ whole genome shotgun (WGS) entry which is preliminary data.</text>
</comment>
<dbReference type="Proteomes" id="UP000777002">
    <property type="component" value="Unassembled WGS sequence"/>
</dbReference>
<reference evidence="11 12" key="1">
    <citation type="journal article" date="2021" name="Sci. Rep.">
        <title>The distribution of antibiotic resistance genes in chicken gut microbiota commensals.</title>
        <authorList>
            <person name="Juricova H."/>
            <person name="Matiasovicova J."/>
            <person name="Kubasova T."/>
            <person name="Cejkova D."/>
            <person name="Rychlik I."/>
        </authorList>
    </citation>
    <scope>NUCLEOTIDE SEQUENCE [LARGE SCALE GENOMIC DNA]</scope>
    <source>
        <strain evidence="11 12">An562</strain>
    </source>
</reference>
<sequence>MLSTWALLMVAVVTEIAWGCSLKALSYFSLSRFFALIPIALTCANMYLLARVMRTLPSGLTYAIWTTLGAVGVLVAGALLFNESLTKGQIFFIGVCIVGVVGLHLCSKG</sequence>
<gene>
    <name evidence="11" type="ORF">H5985_04370</name>
</gene>
<comment type="subcellular location">
    <subcellularLocation>
        <location evidence="1 9">Cell membrane</location>
        <topology evidence="1 9">Multi-pass membrane protein</topology>
    </subcellularLocation>
</comment>
<keyword evidence="12" id="KW-1185">Reference proteome</keyword>
<dbReference type="InterPro" id="IPR000390">
    <property type="entry name" value="Small_drug/metabolite_transptr"/>
</dbReference>
<organism evidence="11 12">
    <name type="scientific">Parasutterella secunda</name>
    <dbReference type="NCBI Taxonomy" id="626947"/>
    <lineage>
        <taxon>Bacteria</taxon>
        <taxon>Pseudomonadati</taxon>
        <taxon>Pseudomonadota</taxon>
        <taxon>Betaproteobacteria</taxon>
        <taxon>Burkholderiales</taxon>
        <taxon>Sutterellaceae</taxon>
        <taxon>Parasutterella</taxon>
    </lineage>
</organism>
<feature type="transmembrane region" description="Helical" evidence="10">
    <location>
        <begin position="88"/>
        <end position="106"/>
    </location>
</feature>
<dbReference type="InterPro" id="IPR037185">
    <property type="entry name" value="EmrE-like"/>
</dbReference>
<evidence type="ECO:0000313" key="12">
    <source>
        <dbReference type="Proteomes" id="UP000777002"/>
    </source>
</evidence>
<evidence type="ECO:0000256" key="2">
    <source>
        <dbReference type="ARBA" id="ARBA00022448"/>
    </source>
</evidence>
<evidence type="ECO:0000256" key="3">
    <source>
        <dbReference type="ARBA" id="ARBA00022475"/>
    </source>
</evidence>
<proteinExistence type="inferred from homology"/>
<name>A0ABS2GUB5_9BURK</name>
<keyword evidence="4 9" id="KW-0812">Transmembrane</keyword>
<keyword evidence="5 10" id="KW-1133">Transmembrane helix</keyword>
<keyword evidence="6 10" id="KW-0472">Membrane</keyword>
<dbReference type="RefSeq" id="WP_205050099.1">
    <property type="nucleotide sequence ID" value="NZ_JACJKX010000006.1"/>
</dbReference>
<evidence type="ECO:0000256" key="1">
    <source>
        <dbReference type="ARBA" id="ARBA00004651"/>
    </source>
</evidence>
<dbReference type="SUPFAM" id="SSF103481">
    <property type="entry name" value="Multidrug resistance efflux transporter EmrE"/>
    <property type="match status" value="1"/>
</dbReference>
<accession>A0ABS2GUB5</accession>
<evidence type="ECO:0000256" key="9">
    <source>
        <dbReference type="RuleBase" id="RU003942"/>
    </source>
</evidence>
<dbReference type="EMBL" id="JACJKX010000006">
    <property type="protein sequence ID" value="MBM6928502.1"/>
    <property type="molecule type" value="Genomic_DNA"/>
</dbReference>
<keyword evidence="2" id="KW-0813">Transport</keyword>
<keyword evidence="3" id="KW-1003">Cell membrane</keyword>
<evidence type="ECO:0000313" key="11">
    <source>
        <dbReference type="EMBL" id="MBM6928502.1"/>
    </source>
</evidence>
<dbReference type="Pfam" id="PF00893">
    <property type="entry name" value="Multi_Drug_Res"/>
    <property type="match status" value="1"/>
</dbReference>
<evidence type="ECO:0000256" key="10">
    <source>
        <dbReference type="SAM" id="Phobius"/>
    </source>
</evidence>
<feature type="transmembrane region" description="Helical" evidence="10">
    <location>
        <begin position="29"/>
        <end position="50"/>
    </location>
</feature>